<dbReference type="EC" id="6.1.1.10" evidence="2"/>
<dbReference type="EMBL" id="JAMXLR010000006">
    <property type="protein sequence ID" value="MCO6042681.1"/>
    <property type="molecule type" value="Genomic_DNA"/>
</dbReference>
<dbReference type="Gene3D" id="3.40.50.620">
    <property type="entry name" value="HUPs"/>
    <property type="match status" value="1"/>
</dbReference>
<dbReference type="RefSeq" id="WP_252850777.1">
    <property type="nucleotide sequence ID" value="NZ_JAMXLR010000006.1"/>
</dbReference>
<dbReference type="Pfam" id="PF09334">
    <property type="entry name" value="tRNA-synt_1g"/>
    <property type="match status" value="2"/>
</dbReference>
<protein>
    <recommendedName>
        <fullName evidence="3">Methionine--tRNA ligase</fullName>
        <ecNumber evidence="2">6.1.1.10</ecNumber>
    </recommendedName>
    <alternativeName>
        <fullName evidence="9">Methionyl-tRNA synthetase</fullName>
    </alternativeName>
</protein>
<evidence type="ECO:0000256" key="2">
    <source>
        <dbReference type="ARBA" id="ARBA00012838"/>
    </source>
</evidence>
<evidence type="ECO:0000313" key="13">
    <source>
        <dbReference type="Proteomes" id="UP001155241"/>
    </source>
</evidence>
<dbReference type="AlphaFoldDB" id="A0A9X2FAY4"/>
<dbReference type="PRINTS" id="PR01041">
    <property type="entry name" value="TRNASYNTHMET"/>
</dbReference>
<dbReference type="NCBIfam" id="TIGR00398">
    <property type="entry name" value="metG"/>
    <property type="match status" value="1"/>
</dbReference>
<evidence type="ECO:0000256" key="4">
    <source>
        <dbReference type="ARBA" id="ARBA00022598"/>
    </source>
</evidence>
<dbReference type="CDD" id="cd00814">
    <property type="entry name" value="MetRS_core"/>
    <property type="match status" value="1"/>
</dbReference>
<dbReference type="CDD" id="cd07957">
    <property type="entry name" value="Anticodon_Ia_Met"/>
    <property type="match status" value="1"/>
</dbReference>
<reference evidence="12" key="1">
    <citation type="submission" date="2022-06" db="EMBL/GenBank/DDBJ databases">
        <title>Aeoliella straminimaris, a novel planctomycete from sediments.</title>
        <authorList>
            <person name="Vitorino I.R."/>
            <person name="Lage O.M."/>
        </authorList>
    </citation>
    <scope>NUCLEOTIDE SEQUENCE</scope>
    <source>
        <strain evidence="12">ICT_H6.2</strain>
    </source>
</reference>
<dbReference type="GO" id="GO:0005524">
    <property type="term" value="F:ATP binding"/>
    <property type="evidence" value="ECO:0007669"/>
    <property type="project" value="UniProtKB-KW"/>
</dbReference>
<keyword evidence="5 10" id="KW-0547">Nucleotide-binding</keyword>
<comment type="caution">
    <text evidence="12">The sequence shown here is derived from an EMBL/GenBank/DDBJ whole genome shotgun (WGS) entry which is preliminary data.</text>
</comment>
<comment type="similarity">
    <text evidence="10">Belongs to the class-I aminoacyl-tRNA synthetase family.</text>
</comment>
<organism evidence="12 13">
    <name type="scientific">Aeoliella straminimaris</name>
    <dbReference type="NCBI Taxonomy" id="2954799"/>
    <lineage>
        <taxon>Bacteria</taxon>
        <taxon>Pseudomonadati</taxon>
        <taxon>Planctomycetota</taxon>
        <taxon>Planctomycetia</taxon>
        <taxon>Pirellulales</taxon>
        <taxon>Lacipirellulaceae</taxon>
        <taxon>Aeoliella</taxon>
    </lineage>
</organism>
<dbReference type="InterPro" id="IPR015413">
    <property type="entry name" value="Methionyl/Leucyl_tRNA_Synth"/>
</dbReference>
<evidence type="ECO:0000259" key="11">
    <source>
        <dbReference type="Pfam" id="PF09334"/>
    </source>
</evidence>
<name>A0A9X2FAY4_9BACT</name>
<dbReference type="InterPro" id="IPR014758">
    <property type="entry name" value="Met-tRNA_synth"/>
</dbReference>
<feature type="domain" description="Methionyl/Leucyl tRNA synthetase" evidence="11">
    <location>
        <begin position="7"/>
        <end position="139"/>
    </location>
</feature>
<keyword evidence="7 10" id="KW-0648">Protein biosynthesis</keyword>
<dbReference type="InterPro" id="IPR023457">
    <property type="entry name" value="Met-tRNA_synth_2"/>
</dbReference>
<keyword evidence="4 10" id="KW-0436">Ligase</keyword>
<evidence type="ECO:0000256" key="7">
    <source>
        <dbReference type="ARBA" id="ARBA00022917"/>
    </source>
</evidence>
<dbReference type="Gene3D" id="1.10.730.10">
    <property type="entry name" value="Isoleucyl-tRNA Synthetase, Domain 1"/>
    <property type="match status" value="1"/>
</dbReference>
<evidence type="ECO:0000256" key="5">
    <source>
        <dbReference type="ARBA" id="ARBA00022741"/>
    </source>
</evidence>
<comment type="function">
    <text evidence="1">Is required not only for elongation of protein synthesis but also for the initiation of all mRNA translation through initiator tRNA(fMet) aminoacylation.</text>
</comment>
<evidence type="ECO:0000313" key="12">
    <source>
        <dbReference type="EMBL" id="MCO6042681.1"/>
    </source>
</evidence>
<dbReference type="InterPro" id="IPR041872">
    <property type="entry name" value="Anticodon_Met"/>
</dbReference>
<dbReference type="InterPro" id="IPR033911">
    <property type="entry name" value="MetRS_core"/>
</dbReference>
<sequence length="537" mass="61331">MASATPFYVTTPIYYVNDRPHLGHVYTTMLADVVARYYRLKGTDTFFLTGVDEHASKVADRAAERGLSAQQWADQNAGAFCEVFDRLEMTNNDFVRTSGARHKQRVSQYVEALLESGDVYQGEYEGWYDTGQEEYVTESKAHQNDYKSEVNGKPLVRKAERNYFFKLASYREPLLGFYDDRIRRQRPFVQPQARQNEVVNRIKEMEDIPISRTGSGGWGIPVPGDPAQTIYVWIDALFNYLTYVDTNDRRHYWQAGAVHFIAKDILWFHAAIWPALLLALRKCPGYEWVNLPQQVYAHSYWVSASGQKMSKSLANFLDPEALHGYVNEFGLDALRYFLATRGPLGVSDSAFSPSLFMEVYNTDLANTFGNSCSRVVNMILKYFDGHLPECLVNVHTEKPTFAASEWVADYIRQFNDLELGRAGEAALFGIREVDAHIERTQPFRMAKDASLLPQVGSVLYESAEALRIASVMLWPFIPDACERFWRWLDCSHYTEALADTGVGDLQSWSRWGQLVPGARVQKGHSLFPRYLVDPRPN</sequence>
<accession>A0A9X2FAY4</accession>
<keyword evidence="6 10" id="KW-0067">ATP-binding</keyword>
<dbReference type="GO" id="GO:0004825">
    <property type="term" value="F:methionine-tRNA ligase activity"/>
    <property type="evidence" value="ECO:0007669"/>
    <property type="project" value="UniProtKB-EC"/>
</dbReference>
<gene>
    <name evidence="12" type="primary">metG</name>
    <name evidence="12" type="ORF">NG895_02065</name>
</gene>
<keyword evidence="8 10" id="KW-0030">Aminoacyl-tRNA synthetase</keyword>
<proteinExistence type="inferred from homology"/>
<dbReference type="PANTHER" id="PTHR43326:SF1">
    <property type="entry name" value="METHIONINE--TRNA LIGASE, MITOCHONDRIAL"/>
    <property type="match status" value="1"/>
</dbReference>
<feature type="domain" description="Methionyl/Leucyl tRNA synthetase" evidence="11">
    <location>
        <begin position="145"/>
        <end position="375"/>
    </location>
</feature>
<dbReference type="Proteomes" id="UP001155241">
    <property type="component" value="Unassembled WGS sequence"/>
</dbReference>
<evidence type="ECO:0000256" key="1">
    <source>
        <dbReference type="ARBA" id="ARBA00003314"/>
    </source>
</evidence>
<dbReference type="InterPro" id="IPR014729">
    <property type="entry name" value="Rossmann-like_a/b/a_fold"/>
</dbReference>
<dbReference type="InterPro" id="IPR009080">
    <property type="entry name" value="tRNAsynth_Ia_anticodon-bd"/>
</dbReference>
<evidence type="ECO:0000256" key="8">
    <source>
        <dbReference type="ARBA" id="ARBA00023146"/>
    </source>
</evidence>
<evidence type="ECO:0000256" key="3">
    <source>
        <dbReference type="ARBA" id="ARBA00018753"/>
    </source>
</evidence>
<dbReference type="GO" id="GO:0006431">
    <property type="term" value="P:methionyl-tRNA aminoacylation"/>
    <property type="evidence" value="ECO:0007669"/>
    <property type="project" value="InterPro"/>
</dbReference>
<evidence type="ECO:0000256" key="10">
    <source>
        <dbReference type="RuleBase" id="RU363039"/>
    </source>
</evidence>
<keyword evidence="13" id="KW-1185">Reference proteome</keyword>
<dbReference type="SUPFAM" id="SSF52374">
    <property type="entry name" value="Nucleotidylyl transferase"/>
    <property type="match status" value="1"/>
</dbReference>
<evidence type="ECO:0000256" key="6">
    <source>
        <dbReference type="ARBA" id="ARBA00022840"/>
    </source>
</evidence>
<dbReference type="SUPFAM" id="SSF47323">
    <property type="entry name" value="Anticodon-binding domain of a subclass of class I aminoacyl-tRNA synthetases"/>
    <property type="match status" value="1"/>
</dbReference>
<dbReference type="PANTHER" id="PTHR43326">
    <property type="entry name" value="METHIONYL-TRNA SYNTHETASE"/>
    <property type="match status" value="1"/>
</dbReference>
<dbReference type="Gene3D" id="2.170.220.10">
    <property type="match status" value="1"/>
</dbReference>
<evidence type="ECO:0000256" key="9">
    <source>
        <dbReference type="ARBA" id="ARBA00030904"/>
    </source>
</evidence>